<dbReference type="GO" id="GO:0005829">
    <property type="term" value="C:cytosol"/>
    <property type="evidence" value="ECO:0007669"/>
    <property type="project" value="TreeGrafter"/>
</dbReference>
<dbReference type="PANTHER" id="PTHR38464">
    <property type="entry name" value="L-ARABINOSE ISOMERASE"/>
    <property type="match status" value="1"/>
</dbReference>
<dbReference type="PANTHER" id="PTHR38464:SF1">
    <property type="entry name" value="L-ARABINOSE ISOMERASE"/>
    <property type="match status" value="1"/>
</dbReference>
<evidence type="ECO:0000313" key="7">
    <source>
        <dbReference type="EMBL" id="GAK56091.1"/>
    </source>
</evidence>
<protein>
    <submittedName>
        <fullName evidence="7">Putative L-arabinose isomerase protein</fullName>
    </submittedName>
</protein>
<dbReference type="STRING" id="1499967.U27_03053"/>
<proteinExistence type="predicted"/>
<dbReference type="AlphaFoldDB" id="A0A081BUT6"/>
<dbReference type="HOGENOM" id="CLU_045663_0_0_0"/>
<sequence>MPIAQKPFKIGLLVTALLEDKFNKTGHIRDEARRVTGLYAEKLSQFGVVVNPGFFEYEDQAFQAASHLKKEAVDVIVFIELAYQKGLIPMRALLQFDVPIIIWNTQLISEFGENADFDLIMVNSGMAGLSEVTSALVRTKKPFFVVTGSIDDQSALRELGEYIQAAKAVYRLKNSKIGIIGHPFEGMTDLMQDDYTLLETFGCSCWPVDHDEIIDEYGKVSEKDAADLIVSQKQKGRMIAVEQAMMQRSAKLAVALERIVSLHQLDAVAEFDQVWLSDERVGIIPFFGTSLMVENHVPFTCEADVLRAISMLVLEETAGHATFLEHYILDYQRDLMFNSHDGHGNPALADENYGVQIVPTIYYTGVKGMGASFNYAYKPGDFTLFSIGNIGGGKLRFISSQGKTLAMQPRSIAAPQTMFQWEGGSIKEFARQWLLSAPSHHHTGAYGKLNQMLEKVAAMLGIEHVII</sequence>
<evidence type="ECO:0000256" key="1">
    <source>
        <dbReference type="ARBA" id="ARBA00022723"/>
    </source>
</evidence>
<dbReference type="Gene3D" id="3.40.50.10940">
    <property type="match status" value="1"/>
</dbReference>
<dbReference type="SUPFAM" id="SSF53743">
    <property type="entry name" value="FucI/AraA N-terminal and middle domains"/>
    <property type="match status" value="1"/>
</dbReference>
<keyword evidence="1" id="KW-0479">Metal-binding</keyword>
<dbReference type="GO" id="GO:0008733">
    <property type="term" value="F:L-arabinose isomerase activity"/>
    <property type="evidence" value="ECO:0007669"/>
    <property type="project" value="InterPro"/>
</dbReference>
<dbReference type="InterPro" id="IPR009015">
    <property type="entry name" value="Fucose_isomerase_N/cen_sf"/>
</dbReference>
<keyword evidence="4 7" id="KW-0413">Isomerase</keyword>
<keyword evidence="3" id="KW-0464">Manganese</keyword>
<gene>
    <name evidence="7" type="ORF">U27_03053</name>
</gene>
<keyword evidence="8" id="KW-1185">Reference proteome</keyword>
<evidence type="ECO:0000256" key="5">
    <source>
        <dbReference type="ARBA" id="ARBA00023277"/>
    </source>
</evidence>
<dbReference type="Proteomes" id="UP000030661">
    <property type="component" value="Unassembled WGS sequence"/>
</dbReference>
<evidence type="ECO:0000313" key="8">
    <source>
        <dbReference type="Proteomes" id="UP000030661"/>
    </source>
</evidence>
<feature type="domain" description="L-arabinose isomerase C-terminal" evidence="6">
    <location>
        <begin position="321"/>
        <end position="463"/>
    </location>
</feature>
<dbReference type="GO" id="GO:0046872">
    <property type="term" value="F:metal ion binding"/>
    <property type="evidence" value="ECO:0007669"/>
    <property type="project" value="UniProtKB-KW"/>
</dbReference>
<evidence type="ECO:0000256" key="2">
    <source>
        <dbReference type="ARBA" id="ARBA00022935"/>
    </source>
</evidence>
<dbReference type="InterPro" id="IPR038583">
    <property type="entry name" value="AraA_N_sf"/>
</dbReference>
<dbReference type="eggNOG" id="COG2407">
    <property type="taxonomic scope" value="Bacteria"/>
</dbReference>
<evidence type="ECO:0000256" key="4">
    <source>
        <dbReference type="ARBA" id="ARBA00023235"/>
    </source>
</evidence>
<accession>A0A081BUT6</accession>
<dbReference type="InterPro" id="IPR004216">
    <property type="entry name" value="Fuc/Ara_isomerase_C"/>
</dbReference>
<name>A0A081BUT6_VECG1</name>
<dbReference type="SUPFAM" id="SSF50443">
    <property type="entry name" value="FucI/AraA C-terminal domain-like"/>
    <property type="match status" value="1"/>
</dbReference>
<dbReference type="InterPro" id="IPR003762">
    <property type="entry name" value="Lara_isomerase"/>
</dbReference>
<reference evidence="7" key="1">
    <citation type="journal article" date="2015" name="PeerJ">
        <title>First genomic representation of candidate bacterial phylum KSB3 points to enhanced environmental sensing as a trigger of wastewater bulking.</title>
        <authorList>
            <person name="Sekiguchi Y."/>
            <person name="Ohashi A."/>
            <person name="Parks D.H."/>
            <person name="Yamauchi T."/>
            <person name="Tyson G.W."/>
            <person name="Hugenholtz P."/>
        </authorList>
    </citation>
    <scope>NUCLEOTIDE SEQUENCE [LARGE SCALE GENOMIC DNA]</scope>
</reference>
<evidence type="ECO:0000256" key="3">
    <source>
        <dbReference type="ARBA" id="ARBA00023211"/>
    </source>
</evidence>
<keyword evidence="5" id="KW-0119">Carbohydrate metabolism</keyword>
<organism evidence="7">
    <name type="scientific">Vecturithrix granuli</name>
    <dbReference type="NCBI Taxonomy" id="1499967"/>
    <lineage>
        <taxon>Bacteria</taxon>
        <taxon>Candidatus Moduliflexota</taxon>
        <taxon>Candidatus Vecturitrichia</taxon>
        <taxon>Candidatus Vecturitrichales</taxon>
        <taxon>Candidatus Vecturitrichaceae</taxon>
        <taxon>Candidatus Vecturithrix</taxon>
    </lineage>
</organism>
<dbReference type="Pfam" id="PF11762">
    <property type="entry name" value="Arabinose_Iso_C"/>
    <property type="match status" value="1"/>
</dbReference>
<keyword evidence="2" id="KW-0054">Arabinose catabolism</keyword>
<dbReference type="GO" id="GO:0019569">
    <property type="term" value="P:L-arabinose catabolic process to D-xylulose 5-phosphate"/>
    <property type="evidence" value="ECO:0007669"/>
    <property type="project" value="TreeGrafter"/>
</dbReference>
<evidence type="ECO:0000259" key="6">
    <source>
        <dbReference type="Pfam" id="PF11762"/>
    </source>
</evidence>
<dbReference type="EMBL" id="DF820464">
    <property type="protein sequence ID" value="GAK56091.1"/>
    <property type="molecule type" value="Genomic_DNA"/>
</dbReference>
<dbReference type="InterPro" id="IPR024664">
    <property type="entry name" value="Ara_Isoase_C"/>
</dbReference>